<dbReference type="Pfam" id="PF03235">
    <property type="entry name" value="GmrSD_N"/>
    <property type="match status" value="1"/>
</dbReference>
<dbReference type="EMBL" id="JACHXY010000001">
    <property type="protein sequence ID" value="MBB3157611.1"/>
    <property type="molecule type" value="Genomic_DNA"/>
</dbReference>
<comment type="caution">
    <text evidence="2">The sequence shown here is derived from an EMBL/GenBank/DDBJ whole genome shotgun (WGS) entry which is preliminary data.</text>
</comment>
<dbReference type="RefSeq" id="WP_183418998.1">
    <property type="nucleotide sequence ID" value="NZ_JACHXY010000001.1"/>
</dbReference>
<evidence type="ECO:0000259" key="1">
    <source>
        <dbReference type="Pfam" id="PF03235"/>
    </source>
</evidence>
<evidence type="ECO:0000313" key="3">
    <source>
        <dbReference type="Proteomes" id="UP000543579"/>
    </source>
</evidence>
<dbReference type="Proteomes" id="UP000543579">
    <property type="component" value="Unassembled WGS sequence"/>
</dbReference>
<dbReference type="PANTHER" id="PTHR39639">
    <property type="entry name" value="CHROMOSOME 16, WHOLE GENOME SHOTGUN SEQUENCE"/>
    <property type="match status" value="1"/>
</dbReference>
<reference evidence="2 3" key="1">
    <citation type="submission" date="2020-08" db="EMBL/GenBank/DDBJ databases">
        <title>Genomic Encyclopedia of Type Strains, Phase III (KMG-III): the genomes of soil and plant-associated and newly described type strains.</title>
        <authorList>
            <person name="Whitman W."/>
        </authorList>
    </citation>
    <scope>NUCLEOTIDE SEQUENCE [LARGE SCALE GENOMIC DNA]</scope>
    <source>
        <strain evidence="2 3">CECT 8356</strain>
    </source>
</reference>
<accession>A0A7W5CH79</accession>
<dbReference type="InterPro" id="IPR004919">
    <property type="entry name" value="GmrSD_N"/>
</dbReference>
<evidence type="ECO:0000313" key="2">
    <source>
        <dbReference type="EMBL" id="MBB3157611.1"/>
    </source>
</evidence>
<name>A0A7W5CH79_9MICO</name>
<feature type="domain" description="GmrSD restriction endonucleases N-terminal" evidence="1">
    <location>
        <begin position="72"/>
        <end position="214"/>
    </location>
</feature>
<dbReference type="AlphaFoldDB" id="A0A7W5CH79"/>
<sequence>MSNTTDTEAHTERVALEIDSDDEFAGDYEDPGSLTASAITGAVVYTVDWTVATVVNQIDADPTDPESQGVLVTAPPFQRRTAWTDERQGLFIESLMLGLPIPPLVLAESMQHEGQFYVLDGKQRLTALKRFFDPADPLPLKGLEILATELGGKTLATIQASAELRKFSRTLASQPIRTIVVRNWRTPSLLHLIFSRLNKASVPLASHELRQALFPGPFTNFINEQSGLSRELQRARRLSAPDFRLRDAETLLRYLAFRTNISSYRGDLRSFLDRVLKGGNDHFEDARPEIEGLVQEMDAGITTTFEVFDSAAFLRFDGERNKYMPRFNVTVFDTLTWFFSDATVRDAASKNADGVRLAFEELSASDPVFSAFLTSTTKTNDATVGRLGRWGTALGNILDMDLDYRAFVSPVIPIASRAHG</sequence>
<dbReference type="PANTHER" id="PTHR39639:SF1">
    <property type="entry name" value="DUF262 DOMAIN-CONTAINING PROTEIN"/>
    <property type="match status" value="1"/>
</dbReference>
<protein>
    <recommendedName>
        <fullName evidence="1">GmrSD restriction endonucleases N-terminal domain-containing protein</fullName>
    </recommendedName>
</protein>
<proteinExistence type="predicted"/>
<gene>
    <name evidence="2" type="ORF">FHS07_001295</name>
</gene>
<organism evidence="2 3">
    <name type="scientific">Microbacterium proteolyticum</name>
    <dbReference type="NCBI Taxonomy" id="1572644"/>
    <lineage>
        <taxon>Bacteria</taxon>
        <taxon>Bacillati</taxon>
        <taxon>Actinomycetota</taxon>
        <taxon>Actinomycetes</taxon>
        <taxon>Micrococcales</taxon>
        <taxon>Microbacteriaceae</taxon>
        <taxon>Microbacterium</taxon>
    </lineage>
</organism>